<proteinExistence type="predicted"/>
<evidence type="ECO:0000259" key="4">
    <source>
        <dbReference type="PROSITE" id="PS50015"/>
    </source>
</evidence>
<dbReference type="Proteomes" id="UP000052978">
    <property type="component" value="Unassembled WGS sequence"/>
</dbReference>
<dbReference type="PANTHER" id="PTHR15541:SF2">
    <property type="entry name" value="GRANULYSIN"/>
    <property type="match status" value="1"/>
</dbReference>
<dbReference type="GO" id="GO:0031640">
    <property type="term" value="P:killing of cells of another organism"/>
    <property type="evidence" value="ECO:0007669"/>
    <property type="project" value="TreeGrafter"/>
</dbReference>
<dbReference type="InterPro" id="IPR011001">
    <property type="entry name" value="Saposin-like"/>
</dbReference>
<feature type="region of interest" description="Disordered" evidence="2">
    <location>
        <begin position="149"/>
        <end position="181"/>
    </location>
</feature>
<dbReference type="GO" id="GO:0061844">
    <property type="term" value="P:antimicrobial humoral immune response mediated by antimicrobial peptide"/>
    <property type="evidence" value="ECO:0007669"/>
    <property type="project" value="TreeGrafter"/>
</dbReference>
<name>S7NRQ1_MYOBR</name>
<evidence type="ECO:0000256" key="2">
    <source>
        <dbReference type="SAM" id="MobiDB-lite"/>
    </source>
</evidence>
<dbReference type="EMBL" id="KE164739">
    <property type="protein sequence ID" value="EPQ19846.1"/>
    <property type="molecule type" value="Genomic_DNA"/>
</dbReference>
<organism evidence="5 6">
    <name type="scientific">Myotis brandtii</name>
    <name type="common">Brandt's bat</name>
    <dbReference type="NCBI Taxonomy" id="109478"/>
    <lineage>
        <taxon>Eukaryota</taxon>
        <taxon>Metazoa</taxon>
        <taxon>Chordata</taxon>
        <taxon>Craniata</taxon>
        <taxon>Vertebrata</taxon>
        <taxon>Euteleostomi</taxon>
        <taxon>Mammalia</taxon>
        <taxon>Eutheria</taxon>
        <taxon>Laurasiatheria</taxon>
        <taxon>Chiroptera</taxon>
        <taxon>Yangochiroptera</taxon>
        <taxon>Vespertilionidae</taxon>
        <taxon>Myotis</taxon>
    </lineage>
</organism>
<evidence type="ECO:0000256" key="3">
    <source>
        <dbReference type="SAM" id="SignalP"/>
    </source>
</evidence>
<sequence>MASWVLLLLASVLLGSPGLAFSGVTSECSDPAMAPLGDGEQLFPGLAQGPPQGDLLTTREQKGVTCRLCKGIIQQLLDMVGEDPDEDTIAQAASRVCSKVKGFLRGLCKRTMRKSLQRISKDIMAGKGALEICVDIRICKSQAGSAQREQVGLEWPTTGPGSFSSLRDALGPDAADTGVAP</sequence>
<dbReference type="InterPro" id="IPR038847">
    <property type="entry name" value="Granulysin-like"/>
</dbReference>
<dbReference type="SUPFAM" id="SSF47862">
    <property type="entry name" value="Saposin"/>
    <property type="match status" value="1"/>
</dbReference>
<evidence type="ECO:0000256" key="1">
    <source>
        <dbReference type="ARBA" id="ARBA00023157"/>
    </source>
</evidence>
<evidence type="ECO:0000313" key="5">
    <source>
        <dbReference type="EMBL" id="EPQ19846.1"/>
    </source>
</evidence>
<reference evidence="5 6" key="1">
    <citation type="journal article" date="2013" name="Nat. Commun.">
        <title>Genome analysis reveals insights into physiology and longevity of the Brandt's bat Myotis brandtii.</title>
        <authorList>
            <person name="Seim I."/>
            <person name="Fang X."/>
            <person name="Xiong Z."/>
            <person name="Lobanov A.V."/>
            <person name="Huang Z."/>
            <person name="Ma S."/>
            <person name="Feng Y."/>
            <person name="Turanov A.A."/>
            <person name="Zhu Y."/>
            <person name="Lenz T.L."/>
            <person name="Gerashchenko M.V."/>
            <person name="Fan D."/>
            <person name="Hee Yim S."/>
            <person name="Yao X."/>
            <person name="Jordan D."/>
            <person name="Xiong Y."/>
            <person name="Ma Y."/>
            <person name="Lyapunov A.N."/>
            <person name="Chen G."/>
            <person name="Kulakova O.I."/>
            <person name="Sun Y."/>
            <person name="Lee S.G."/>
            <person name="Bronson R.T."/>
            <person name="Moskalev A.A."/>
            <person name="Sunyaev S.R."/>
            <person name="Zhang G."/>
            <person name="Krogh A."/>
            <person name="Wang J."/>
            <person name="Gladyshev V.N."/>
        </authorList>
    </citation>
    <scope>NUCLEOTIDE SEQUENCE [LARGE SCALE GENOMIC DNA]</scope>
</reference>
<keyword evidence="6" id="KW-1185">Reference proteome</keyword>
<dbReference type="SMART" id="SM00741">
    <property type="entry name" value="SapB"/>
    <property type="match status" value="1"/>
</dbReference>
<feature type="chain" id="PRO_5004543760" evidence="3">
    <location>
        <begin position="21"/>
        <end position="181"/>
    </location>
</feature>
<dbReference type="GO" id="GO:0042742">
    <property type="term" value="P:defense response to bacterium"/>
    <property type="evidence" value="ECO:0007669"/>
    <property type="project" value="InterPro"/>
</dbReference>
<keyword evidence="1" id="KW-1015">Disulfide bond</keyword>
<accession>S7NRQ1</accession>
<dbReference type="GO" id="GO:0044194">
    <property type="term" value="C:cytolytic granule"/>
    <property type="evidence" value="ECO:0007669"/>
    <property type="project" value="TreeGrafter"/>
</dbReference>
<protein>
    <submittedName>
        <fullName evidence="5">Antimicrobial peptide NK-lysin</fullName>
    </submittedName>
</protein>
<dbReference type="PANTHER" id="PTHR15541">
    <property type="entry name" value="GRANULYSIN RELATED"/>
    <property type="match status" value="1"/>
</dbReference>
<dbReference type="AlphaFoldDB" id="S7NRQ1"/>
<dbReference type="InterPro" id="IPR008139">
    <property type="entry name" value="SaposinB_dom"/>
</dbReference>
<evidence type="ECO:0000313" key="6">
    <source>
        <dbReference type="Proteomes" id="UP000052978"/>
    </source>
</evidence>
<dbReference type="eggNOG" id="ENOG502T10F">
    <property type="taxonomic scope" value="Eukaryota"/>
</dbReference>
<feature type="domain" description="Saposin B-type" evidence="4">
    <location>
        <begin position="62"/>
        <end position="143"/>
    </location>
</feature>
<feature type="signal peptide" evidence="3">
    <location>
        <begin position="1"/>
        <end position="20"/>
    </location>
</feature>
<dbReference type="Gene3D" id="1.10.225.10">
    <property type="entry name" value="Saposin-like"/>
    <property type="match status" value="1"/>
</dbReference>
<keyword evidence="3" id="KW-0732">Signal</keyword>
<gene>
    <name evidence="5" type="ORF">D623_10004597</name>
</gene>
<dbReference type="PROSITE" id="PS50015">
    <property type="entry name" value="SAP_B"/>
    <property type="match status" value="1"/>
</dbReference>